<keyword evidence="4" id="KW-1185">Reference proteome</keyword>
<evidence type="ECO:0000256" key="1">
    <source>
        <dbReference type="SAM" id="MobiDB-lite"/>
    </source>
</evidence>
<dbReference type="EMBL" id="JAHLUH010000001">
    <property type="protein sequence ID" value="KAG7730854.1"/>
    <property type="molecule type" value="Genomic_DNA"/>
</dbReference>
<evidence type="ECO:0000313" key="5">
    <source>
        <dbReference type="Proteomes" id="UP000738402"/>
    </source>
</evidence>
<accession>A0AAN6D9Z1</accession>
<dbReference type="EMBL" id="JAHLUN010000001">
    <property type="protein sequence ID" value="KAG7769365.1"/>
    <property type="molecule type" value="Genomic_DNA"/>
</dbReference>
<feature type="compositionally biased region" description="Low complexity" evidence="1">
    <location>
        <begin position="81"/>
        <end position="102"/>
    </location>
</feature>
<organism evidence="2 5">
    <name type="scientific">Ogataea haglerorum</name>
    <dbReference type="NCBI Taxonomy" id="1937702"/>
    <lineage>
        <taxon>Eukaryota</taxon>
        <taxon>Fungi</taxon>
        <taxon>Dikarya</taxon>
        <taxon>Ascomycota</taxon>
        <taxon>Saccharomycotina</taxon>
        <taxon>Pichiomycetes</taxon>
        <taxon>Pichiales</taxon>
        <taxon>Pichiaceae</taxon>
        <taxon>Ogataea</taxon>
    </lineage>
</organism>
<sequence length="145" mass="16326">MRELLFVYMSATPYRHAQKRSPTTPLTPMVGNNVRRKVDDGTAGLKSVHAVPEDLLEANEDASLAERASQTDAENVPPDPSAQQQTSRPPTQQPSSQNTLPSRPASSDDSSFALLEVYRRAWLNERKYIRQKELVEFLERERACS</sequence>
<reference evidence="2 4" key="1">
    <citation type="journal article" date="2021" name="G3 (Bethesda)">
        <title>Genomic diversity, chromosomal rearrangements, and interspecies hybridization in the ogataea polymorpha species complex.</title>
        <authorList>
            <person name="Hanson S.J."/>
            <person name="Cinneide E.O."/>
            <person name="Salzberg L.I."/>
            <person name="Wolfe K.H."/>
            <person name="McGowan J."/>
            <person name="Fitzpatrick D.A."/>
            <person name="Matlin K."/>
        </authorList>
    </citation>
    <scope>NUCLEOTIDE SEQUENCE</scope>
    <source>
        <strain evidence="3">81-436-3</strain>
        <strain evidence="2">83-405-1</strain>
    </source>
</reference>
<proteinExistence type="predicted"/>
<name>A0AAN6D9Z1_9ASCO</name>
<dbReference type="Proteomes" id="UP000738402">
    <property type="component" value="Unassembled WGS sequence"/>
</dbReference>
<evidence type="ECO:0000313" key="3">
    <source>
        <dbReference type="EMBL" id="KAG7769365.1"/>
    </source>
</evidence>
<evidence type="ECO:0000313" key="2">
    <source>
        <dbReference type="EMBL" id="KAG7730854.1"/>
    </source>
</evidence>
<protein>
    <submittedName>
        <fullName evidence="2">Uncharacterized protein</fullName>
    </submittedName>
</protein>
<feature type="region of interest" description="Disordered" evidence="1">
    <location>
        <begin position="16"/>
        <end position="111"/>
    </location>
</feature>
<gene>
    <name evidence="2" type="ORF">KL933_000649</name>
    <name evidence="3" type="ORF">KL946_000648</name>
</gene>
<dbReference type="AlphaFoldDB" id="A0AAN6D9Z1"/>
<evidence type="ECO:0000313" key="4">
    <source>
        <dbReference type="Proteomes" id="UP000697297"/>
    </source>
</evidence>
<comment type="caution">
    <text evidence="2">The sequence shown here is derived from an EMBL/GenBank/DDBJ whole genome shotgun (WGS) entry which is preliminary data.</text>
</comment>
<dbReference type="Proteomes" id="UP000697297">
    <property type="component" value="Unassembled WGS sequence"/>
</dbReference>